<dbReference type="Pfam" id="PF05483">
    <property type="entry name" value="SCP-1"/>
    <property type="match status" value="1"/>
</dbReference>
<dbReference type="InterPro" id="IPR008827">
    <property type="entry name" value="SYCP1"/>
</dbReference>
<evidence type="ECO:0000256" key="1">
    <source>
        <dbReference type="SAM" id="Coils"/>
    </source>
</evidence>
<proteinExistence type="predicted"/>
<reference evidence="2 3" key="1">
    <citation type="submission" date="2015-08" db="EMBL/GenBank/DDBJ databases">
        <title>The genome of the Asian arowana (Scleropages formosus).</title>
        <authorList>
            <person name="Tan M.H."/>
            <person name="Gan H.M."/>
            <person name="Croft L.J."/>
            <person name="Austin C.M."/>
        </authorList>
    </citation>
    <scope>NUCLEOTIDE SEQUENCE [LARGE SCALE GENOMIC DNA]</scope>
    <source>
        <strain evidence="2">Aro1</strain>
    </source>
</reference>
<feature type="non-terminal residue" evidence="2">
    <location>
        <position position="139"/>
    </location>
</feature>
<accession>A0A0P7UUE9</accession>
<dbReference type="Proteomes" id="UP000034805">
    <property type="component" value="Unassembled WGS sequence"/>
</dbReference>
<dbReference type="GO" id="GO:0000801">
    <property type="term" value="C:central element"/>
    <property type="evidence" value="ECO:0007669"/>
    <property type="project" value="TreeGrafter"/>
</dbReference>
<evidence type="ECO:0000313" key="3">
    <source>
        <dbReference type="Proteomes" id="UP000034805"/>
    </source>
</evidence>
<feature type="coiled-coil region" evidence="1">
    <location>
        <begin position="39"/>
        <end position="97"/>
    </location>
</feature>
<dbReference type="GO" id="GO:0003690">
    <property type="term" value="F:double-stranded DNA binding"/>
    <property type="evidence" value="ECO:0007669"/>
    <property type="project" value="TreeGrafter"/>
</dbReference>
<evidence type="ECO:0000313" key="2">
    <source>
        <dbReference type="EMBL" id="KPP73535.1"/>
    </source>
</evidence>
<dbReference type="PANTHER" id="PTHR46918">
    <property type="entry name" value="SYNAPTONEMAL COMPLEX PROTEIN 1"/>
    <property type="match status" value="1"/>
</dbReference>
<gene>
    <name evidence="2" type="ORF">Z043_107375</name>
</gene>
<dbReference type="GO" id="GO:0001673">
    <property type="term" value="C:male germ cell nucleus"/>
    <property type="evidence" value="ECO:0007669"/>
    <property type="project" value="TreeGrafter"/>
</dbReference>
<sequence>MEKDQKASNYSELYSELFVEAEKIKCWKIKMESEITQKDRKLQENKQTIENQRKAIQELQFGNESLSMKLEDKMSENADLKNKNNATKNLCNILKDAFERSAEKMNMYESERQETHHLFMQNSDTVQRMIAAFEALRVE</sequence>
<keyword evidence="1" id="KW-0175">Coiled coil</keyword>
<dbReference type="EMBL" id="JARO02002101">
    <property type="protein sequence ID" value="KPP73535.1"/>
    <property type="molecule type" value="Genomic_DNA"/>
</dbReference>
<dbReference type="GO" id="GO:0051878">
    <property type="term" value="P:lateral element assembly"/>
    <property type="evidence" value="ECO:0007669"/>
    <property type="project" value="TreeGrafter"/>
</dbReference>
<dbReference type="GO" id="GO:0051026">
    <property type="term" value="P:chiasma assembly"/>
    <property type="evidence" value="ECO:0007669"/>
    <property type="project" value="TreeGrafter"/>
</dbReference>
<name>A0A0P7UUE9_SCLFO</name>
<protein>
    <submittedName>
        <fullName evidence="2">Uncharacterized protein</fullName>
    </submittedName>
</protein>
<dbReference type="GO" id="GO:0000802">
    <property type="term" value="C:transverse filament"/>
    <property type="evidence" value="ECO:0007669"/>
    <property type="project" value="TreeGrafter"/>
</dbReference>
<organism evidence="2 3">
    <name type="scientific">Scleropages formosus</name>
    <name type="common">Asian bonytongue</name>
    <name type="synonym">Osteoglossum formosum</name>
    <dbReference type="NCBI Taxonomy" id="113540"/>
    <lineage>
        <taxon>Eukaryota</taxon>
        <taxon>Metazoa</taxon>
        <taxon>Chordata</taxon>
        <taxon>Craniata</taxon>
        <taxon>Vertebrata</taxon>
        <taxon>Euteleostomi</taxon>
        <taxon>Actinopterygii</taxon>
        <taxon>Neopterygii</taxon>
        <taxon>Teleostei</taxon>
        <taxon>Osteoglossocephala</taxon>
        <taxon>Osteoglossomorpha</taxon>
        <taxon>Osteoglossiformes</taxon>
        <taxon>Osteoglossidae</taxon>
        <taxon>Scleropages</taxon>
    </lineage>
</organism>
<dbReference type="AlphaFoldDB" id="A0A0P7UUE9"/>
<dbReference type="GO" id="GO:0000711">
    <property type="term" value="P:meiotic DNA repair synthesis"/>
    <property type="evidence" value="ECO:0007669"/>
    <property type="project" value="TreeGrafter"/>
</dbReference>
<dbReference type="PANTHER" id="PTHR46918:SF1">
    <property type="entry name" value="SYNAPTONEMAL COMPLEX PROTEIN 1"/>
    <property type="match status" value="1"/>
</dbReference>
<comment type="caution">
    <text evidence="2">The sequence shown here is derived from an EMBL/GenBank/DDBJ whole genome shotgun (WGS) entry which is preliminary data.</text>
</comment>